<name>A0A9X1YAF2_9PROT</name>
<sequence>MGWVSGTVVFFLIWWTVLFAVLPIGTRPESEGSAASGGWRGTPERPGLGRKILITSAVTVILWLGVELIVSSDWLSFRHGWLAMPES</sequence>
<proteinExistence type="predicted"/>
<evidence type="ECO:0000313" key="2">
    <source>
        <dbReference type="EMBL" id="MCK8782821.1"/>
    </source>
</evidence>
<accession>A0A9X1YAF2</accession>
<keyword evidence="1" id="KW-1133">Transmembrane helix</keyword>
<dbReference type="InterPro" id="IPR009935">
    <property type="entry name" value="DUF1467"/>
</dbReference>
<gene>
    <name evidence="2" type="ORF">M0638_00315</name>
</gene>
<keyword evidence="1" id="KW-0812">Transmembrane</keyword>
<dbReference type="Proteomes" id="UP001139516">
    <property type="component" value="Unassembled WGS sequence"/>
</dbReference>
<feature type="transmembrane region" description="Helical" evidence="1">
    <location>
        <begin position="6"/>
        <end position="24"/>
    </location>
</feature>
<evidence type="ECO:0000256" key="1">
    <source>
        <dbReference type="SAM" id="Phobius"/>
    </source>
</evidence>
<dbReference type="Pfam" id="PF07330">
    <property type="entry name" value="DUF1467"/>
    <property type="match status" value="1"/>
</dbReference>
<comment type="caution">
    <text evidence="2">The sequence shown here is derived from an EMBL/GenBank/DDBJ whole genome shotgun (WGS) entry which is preliminary data.</text>
</comment>
<dbReference type="AlphaFoldDB" id="A0A9X1YAF2"/>
<keyword evidence="3" id="KW-1185">Reference proteome</keyword>
<protein>
    <submittedName>
        <fullName evidence="2">DUF1467 family protein</fullName>
    </submittedName>
</protein>
<evidence type="ECO:0000313" key="3">
    <source>
        <dbReference type="Proteomes" id="UP001139516"/>
    </source>
</evidence>
<dbReference type="RefSeq" id="WP_248664941.1">
    <property type="nucleotide sequence ID" value="NZ_JALPRX010000001.1"/>
</dbReference>
<organism evidence="2 3">
    <name type="scientific">Roseomonas acroporae</name>
    <dbReference type="NCBI Taxonomy" id="2937791"/>
    <lineage>
        <taxon>Bacteria</taxon>
        <taxon>Pseudomonadati</taxon>
        <taxon>Pseudomonadota</taxon>
        <taxon>Alphaproteobacteria</taxon>
        <taxon>Acetobacterales</taxon>
        <taxon>Roseomonadaceae</taxon>
        <taxon>Roseomonas</taxon>
    </lineage>
</organism>
<reference evidence="2" key="1">
    <citation type="submission" date="2022-04" db="EMBL/GenBank/DDBJ databases">
        <title>Roseomonas acroporae sp. nov., isolated from coral Acropora digitifera.</title>
        <authorList>
            <person name="Sun H."/>
        </authorList>
    </citation>
    <scope>NUCLEOTIDE SEQUENCE</scope>
    <source>
        <strain evidence="2">NAR14</strain>
    </source>
</reference>
<dbReference type="EMBL" id="JALPRX010000001">
    <property type="protein sequence ID" value="MCK8782821.1"/>
    <property type="molecule type" value="Genomic_DNA"/>
</dbReference>
<keyword evidence="1" id="KW-0472">Membrane</keyword>
<feature type="transmembrane region" description="Helical" evidence="1">
    <location>
        <begin position="52"/>
        <end position="77"/>
    </location>
</feature>